<sequence length="88" mass="9885">MDRIEEASKQLLSIILKQHVSLNKVGELELGVTDFISTFLTDEDGIDLYEVLAILLEMDQDTLFMTIAECVAKGDQLVDSVYKHLLAK</sequence>
<protein>
    <submittedName>
        <fullName evidence="1">Uncharacterized protein</fullName>
    </submittedName>
</protein>
<reference evidence="2" key="1">
    <citation type="submission" date="2016-10" db="EMBL/GenBank/DDBJ databases">
        <authorList>
            <person name="Varghese N."/>
            <person name="Submissions S."/>
        </authorList>
    </citation>
    <scope>NUCLEOTIDE SEQUENCE [LARGE SCALE GENOMIC DNA]</scope>
    <source>
        <strain evidence="2">CCM7597</strain>
    </source>
</reference>
<evidence type="ECO:0000313" key="2">
    <source>
        <dbReference type="Proteomes" id="UP000198584"/>
    </source>
</evidence>
<dbReference type="RefSeq" id="WP_093045877.1">
    <property type="nucleotide sequence ID" value="NZ_FNQR01000014.1"/>
</dbReference>
<dbReference type="AlphaFoldDB" id="A0A1H4G783"/>
<proteinExistence type="predicted"/>
<evidence type="ECO:0000313" key="1">
    <source>
        <dbReference type="EMBL" id="SEB05287.1"/>
    </source>
</evidence>
<dbReference type="Proteomes" id="UP000198584">
    <property type="component" value="Unassembled WGS sequence"/>
</dbReference>
<name>A0A1H4G783_9BACI</name>
<keyword evidence="2" id="KW-1185">Reference proteome</keyword>
<accession>A0A1H4G783</accession>
<gene>
    <name evidence="1" type="ORF">SAMN05421743_11456</name>
</gene>
<dbReference type="EMBL" id="FNQR01000014">
    <property type="protein sequence ID" value="SEB05287.1"/>
    <property type="molecule type" value="Genomic_DNA"/>
</dbReference>
<organism evidence="1 2">
    <name type="scientific">Thalassobacillus cyri</name>
    <dbReference type="NCBI Taxonomy" id="571932"/>
    <lineage>
        <taxon>Bacteria</taxon>
        <taxon>Bacillati</taxon>
        <taxon>Bacillota</taxon>
        <taxon>Bacilli</taxon>
        <taxon>Bacillales</taxon>
        <taxon>Bacillaceae</taxon>
        <taxon>Thalassobacillus</taxon>
    </lineage>
</organism>